<keyword evidence="1" id="KW-0472">Membrane</keyword>
<dbReference type="AlphaFoldDB" id="A0A1I0E4P4"/>
<proteinExistence type="predicted"/>
<reference evidence="3" key="1">
    <citation type="submission" date="2016-10" db="EMBL/GenBank/DDBJ databases">
        <authorList>
            <person name="Varghese N."/>
            <person name="Submissions S."/>
        </authorList>
    </citation>
    <scope>NUCLEOTIDE SEQUENCE [LARGE SCALE GENOMIC DNA]</scope>
    <source>
        <strain evidence="3">DSM 15310</strain>
    </source>
</reference>
<feature type="transmembrane region" description="Helical" evidence="1">
    <location>
        <begin position="39"/>
        <end position="59"/>
    </location>
</feature>
<gene>
    <name evidence="2" type="ORF">SAMN04487998_1697</name>
</gene>
<name>A0A1I0E4P4_9BACT</name>
<dbReference type="RefSeq" id="WP_092770381.1">
    <property type="nucleotide sequence ID" value="NZ_FOHS01000002.1"/>
</dbReference>
<organism evidence="2 3">
    <name type="scientific">Hymenobacter actinosclerus</name>
    <dbReference type="NCBI Taxonomy" id="82805"/>
    <lineage>
        <taxon>Bacteria</taxon>
        <taxon>Pseudomonadati</taxon>
        <taxon>Bacteroidota</taxon>
        <taxon>Cytophagia</taxon>
        <taxon>Cytophagales</taxon>
        <taxon>Hymenobacteraceae</taxon>
        <taxon>Hymenobacter</taxon>
    </lineage>
</organism>
<evidence type="ECO:0000313" key="2">
    <source>
        <dbReference type="EMBL" id="SET40117.1"/>
    </source>
</evidence>
<evidence type="ECO:0000256" key="1">
    <source>
        <dbReference type="SAM" id="Phobius"/>
    </source>
</evidence>
<protein>
    <submittedName>
        <fullName evidence="2">Uncharacterized protein</fullName>
    </submittedName>
</protein>
<keyword evidence="1" id="KW-1133">Transmembrane helix</keyword>
<evidence type="ECO:0000313" key="3">
    <source>
        <dbReference type="Proteomes" id="UP000198697"/>
    </source>
</evidence>
<dbReference type="Proteomes" id="UP000198697">
    <property type="component" value="Unassembled WGS sequence"/>
</dbReference>
<feature type="transmembrane region" description="Helical" evidence="1">
    <location>
        <begin position="7"/>
        <end position="27"/>
    </location>
</feature>
<keyword evidence="1" id="KW-0812">Transmembrane</keyword>
<sequence length="65" mass="7010">MKIHHPLHLGVLLLIPFLSGFIIRGIIANNTAHVTTAWSMYLLLAGCLLGLASAVALLFKKSLSQ</sequence>
<keyword evidence="3" id="KW-1185">Reference proteome</keyword>
<dbReference type="EMBL" id="FOHS01000002">
    <property type="protein sequence ID" value="SET40117.1"/>
    <property type="molecule type" value="Genomic_DNA"/>
</dbReference>
<accession>A0A1I0E4P4</accession>